<proteinExistence type="predicted"/>
<evidence type="ECO:0000313" key="1">
    <source>
        <dbReference type="EMBL" id="GAX90448.1"/>
    </source>
</evidence>
<name>A0A292YKI7_9BACL</name>
<protein>
    <submittedName>
        <fullName evidence="1">Transposase</fullName>
    </submittedName>
</protein>
<dbReference type="Proteomes" id="UP000217785">
    <property type="component" value="Unassembled WGS sequence"/>
</dbReference>
<dbReference type="RefSeq" id="WP_216640720.1">
    <property type="nucleotide sequence ID" value="NZ_BDUF01000057.1"/>
</dbReference>
<accession>A0A292YKI7</accession>
<evidence type="ECO:0000313" key="2">
    <source>
        <dbReference type="Proteomes" id="UP000217785"/>
    </source>
</evidence>
<dbReference type="EMBL" id="BDUF01000057">
    <property type="protein sequence ID" value="GAX90448.1"/>
    <property type="molecule type" value="Genomic_DNA"/>
</dbReference>
<dbReference type="AlphaFoldDB" id="A0A292YKI7"/>
<gene>
    <name evidence="1" type="ORF">EFBL_2075</name>
</gene>
<reference evidence="2" key="1">
    <citation type="submission" date="2017-07" db="EMBL/GenBank/DDBJ databases">
        <title>Draft genome sequence of Effusibacillus lacus strain skLN1.</title>
        <authorList>
            <person name="Watanabe M."/>
            <person name="Kojima H."/>
            <person name="Fukui M."/>
        </authorList>
    </citation>
    <scope>NUCLEOTIDE SEQUENCE [LARGE SCALE GENOMIC DNA]</scope>
    <source>
        <strain evidence="2">skLN1</strain>
    </source>
</reference>
<keyword evidence="2" id="KW-1185">Reference proteome</keyword>
<comment type="caution">
    <text evidence="1">The sequence shown here is derived from an EMBL/GenBank/DDBJ whole genome shotgun (WGS) entry which is preliminary data.</text>
</comment>
<sequence length="85" mass="10090">MVNEQTLKDLVKEFKHTDPAYREKIHTIIRTSYGSHYRRMVPEILSILDFRSNNEVHRPVIDALELIIRYANTGLHYFPVTEQYG</sequence>
<organism evidence="1 2">
    <name type="scientific">Effusibacillus lacus</name>
    <dbReference type="NCBI Taxonomy" id="1348429"/>
    <lineage>
        <taxon>Bacteria</taxon>
        <taxon>Bacillati</taxon>
        <taxon>Bacillota</taxon>
        <taxon>Bacilli</taxon>
        <taxon>Bacillales</taxon>
        <taxon>Alicyclobacillaceae</taxon>
        <taxon>Effusibacillus</taxon>
    </lineage>
</organism>